<feature type="region of interest" description="Disordered" evidence="1">
    <location>
        <begin position="533"/>
        <end position="556"/>
    </location>
</feature>
<keyword evidence="4" id="KW-1185">Reference proteome</keyword>
<protein>
    <recommendedName>
        <fullName evidence="5">Copia protein</fullName>
    </recommendedName>
</protein>
<organism evidence="3 4">
    <name type="scientific">Symbiodinium microadriaticum</name>
    <name type="common">Dinoflagellate</name>
    <name type="synonym">Zooxanthella microadriatica</name>
    <dbReference type="NCBI Taxonomy" id="2951"/>
    <lineage>
        <taxon>Eukaryota</taxon>
        <taxon>Sar</taxon>
        <taxon>Alveolata</taxon>
        <taxon>Dinophyceae</taxon>
        <taxon>Suessiales</taxon>
        <taxon>Symbiodiniaceae</taxon>
        <taxon>Symbiodinium</taxon>
    </lineage>
</organism>
<name>A0A1Q9C0V3_SYMMI</name>
<evidence type="ECO:0000256" key="1">
    <source>
        <dbReference type="SAM" id="MobiDB-lite"/>
    </source>
</evidence>
<feature type="compositionally biased region" description="Low complexity" evidence="1">
    <location>
        <begin position="537"/>
        <end position="554"/>
    </location>
</feature>
<sequence>MPNSVHSAFKVFKVFCWLYSCPFQIKELRGLRFLLFFRFCFFFGNAVKLLFLFCLLSFDLYRVDKLKPTLSCPTKTIKSFTKVKDYPYRVSMILRKGTWWIVERAHDLRQENKPCYLEEEEEAEVLVSLCLPDQLLEHFVDPVHGSPSKGRKTVGVMSLHVDDLIISGTEKFLTWFLKIREHFTVGHEDKNDLTFTGHRVCWVNDAQGNKKYISIDQKLCVSELEEIVIPKHLKDADACDKALHTSYRSLLGSINWLQSRTQFQACYQRAMTISIADERVKNRRDTRGSLVFFERQVFPVYQIKRTTLSTTVAELYALMKCFGDGTMSYFGRQIRKYPKAIWPQMIKLKPESVPLYPGRPAWWPAGSLRHNTKLKLGKYLEASVEQLANSKGRFQTWIAPVACSFKRFLDWDFSVGISAIQGHSRMPEQVADIAQGERLTLAQARELGYIFHAALRATRKGWQRHRVAIHRGSESPGPGTVIRYGANIFYAQLDVGAFFNHGYELFLTDNGVVLCYTDIAPMYLTFHYRPPHEQETPSAAADSSEAAGGSPSGEVPVLDEASLRRLIREAGDTVHGRVDATRLQQEEELRDSIQKVLPTDMRKLLGSEYDWASWLSHPLSGYGVHFFLKAFELGKMQVNMILELRYKGKAYTHGYKPPFDKGEGNDPTTLLNDLQHAEHREFAPLFADVGFRIPEDSDPRSKKPKPDDPDYAAKLKLHNAFCSERDVWTEIKAVRADFSTVVSAVSQAYGQDFFSYVQKHWENLTIRRKYKINTPEGYTLYDSSLREPWNASLVLAALEKQFEVIGIGSCTSVSGRKAHADLISYENLRAQRAREIDELYTRPFDDIVVEEFIFNLPGPTIEEVDEPMEQAGC</sequence>
<accession>A0A1Q9C0V3</accession>
<dbReference type="Proteomes" id="UP000186817">
    <property type="component" value="Unassembled WGS sequence"/>
</dbReference>
<keyword evidence="2" id="KW-0472">Membrane</keyword>
<evidence type="ECO:0008006" key="5">
    <source>
        <dbReference type="Google" id="ProtNLM"/>
    </source>
</evidence>
<evidence type="ECO:0000313" key="3">
    <source>
        <dbReference type="EMBL" id="OLP76546.1"/>
    </source>
</evidence>
<dbReference type="AlphaFoldDB" id="A0A1Q9C0V3"/>
<keyword evidence="2" id="KW-0812">Transmembrane</keyword>
<feature type="transmembrane region" description="Helical" evidence="2">
    <location>
        <begin position="35"/>
        <end position="58"/>
    </location>
</feature>
<proteinExistence type="predicted"/>
<keyword evidence="2" id="KW-1133">Transmembrane helix</keyword>
<reference evidence="3 4" key="1">
    <citation type="submission" date="2016-02" db="EMBL/GenBank/DDBJ databases">
        <title>Genome analysis of coral dinoflagellate symbionts highlights evolutionary adaptations to a symbiotic lifestyle.</title>
        <authorList>
            <person name="Aranda M."/>
            <person name="Li Y."/>
            <person name="Liew Y.J."/>
            <person name="Baumgarten S."/>
            <person name="Simakov O."/>
            <person name="Wilson M."/>
            <person name="Piel J."/>
            <person name="Ashoor H."/>
            <person name="Bougouffa S."/>
            <person name="Bajic V.B."/>
            <person name="Ryu T."/>
            <person name="Ravasi T."/>
            <person name="Bayer T."/>
            <person name="Micklem G."/>
            <person name="Kim H."/>
            <person name="Bhak J."/>
            <person name="Lajeunesse T.C."/>
            <person name="Voolstra C.R."/>
        </authorList>
    </citation>
    <scope>NUCLEOTIDE SEQUENCE [LARGE SCALE GENOMIC DNA]</scope>
    <source>
        <strain evidence="3 4">CCMP2467</strain>
    </source>
</reference>
<evidence type="ECO:0000313" key="4">
    <source>
        <dbReference type="Proteomes" id="UP000186817"/>
    </source>
</evidence>
<evidence type="ECO:0000256" key="2">
    <source>
        <dbReference type="SAM" id="Phobius"/>
    </source>
</evidence>
<dbReference type="EMBL" id="LSRX01001993">
    <property type="protein sequence ID" value="OLP76546.1"/>
    <property type="molecule type" value="Genomic_DNA"/>
</dbReference>
<dbReference type="OrthoDB" id="449908at2759"/>
<gene>
    <name evidence="3" type="ORF">AK812_SmicGene43509</name>
</gene>
<comment type="caution">
    <text evidence="3">The sequence shown here is derived from an EMBL/GenBank/DDBJ whole genome shotgun (WGS) entry which is preliminary data.</text>
</comment>